<accession>A0A2W5FEM0</accession>
<dbReference type="AlphaFoldDB" id="A0A2W5FEM0"/>
<comment type="caution">
    <text evidence="1">The sequence shown here is derived from an EMBL/GenBank/DDBJ whole genome shotgun (WGS) entry which is preliminary data.</text>
</comment>
<proteinExistence type="predicted"/>
<name>A0A2W5FEM0_9HYPH</name>
<evidence type="ECO:0000313" key="2">
    <source>
        <dbReference type="Proteomes" id="UP000249769"/>
    </source>
</evidence>
<dbReference type="InterPro" id="IPR009267">
    <property type="entry name" value="NTP_transf_6"/>
</dbReference>
<protein>
    <recommendedName>
        <fullName evidence="3">Nucleotidyltransferase family protein</fullName>
    </recommendedName>
</protein>
<dbReference type="PANTHER" id="PTHR39166">
    <property type="entry name" value="BLL1166 PROTEIN"/>
    <property type="match status" value="1"/>
</dbReference>
<dbReference type="Proteomes" id="UP000249769">
    <property type="component" value="Unassembled WGS sequence"/>
</dbReference>
<dbReference type="PANTHER" id="PTHR39166:SF1">
    <property type="entry name" value="BLL1166 PROTEIN"/>
    <property type="match status" value="1"/>
</dbReference>
<evidence type="ECO:0000313" key="1">
    <source>
        <dbReference type="EMBL" id="PZP52097.1"/>
    </source>
</evidence>
<organism evidence="1 2">
    <name type="scientific">Agrobacterium fabrum</name>
    <dbReference type="NCBI Taxonomy" id="1176649"/>
    <lineage>
        <taxon>Bacteria</taxon>
        <taxon>Pseudomonadati</taxon>
        <taxon>Pseudomonadota</taxon>
        <taxon>Alphaproteobacteria</taxon>
        <taxon>Hyphomicrobiales</taxon>
        <taxon>Rhizobiaceae</taxon>
        <taxon>Rhizobium/Agrobacterium group</taxon>
        <taxon>Agrobacterium</taxon>
        <taxon>Agrobacterium tumefaciens complex</taxon>
    </lineage>
</organism>
<evidence type="ECO:0008006" key="3">
    <source>
        <dbReference type="Google" id="ProtNLM"/>
    </source>
</evidence>
<dbReference type="Pfam" id="PF06042">
    <property type="entry name" value="NTP_transf_6"/>
    <property type="match status" value="1"/>
</dbReference>
<sequence length="186" mass="21688">MAISELQFIEYVTRNDTNKWLLERLSGLQLPQATLTAGCLFQTVWNLKSGDEPQRAIRDYDVFYFDADDLSWEAEDAVIQQANRLLGDLPDKVEIRNQARVHLWYERKFGVSCPPLMRVEDGIDRYLVTCTRLGIRIDDGSLYAPDGLDDMWNGILRLNPNNPQVDLFERKCRDYQARWPWLTMAV</sequence>
<dbReference type="EMBL" id="QFOL01000059">
    <property type="protein sequence ID" value="PZP52097.1"/>
    <property type="molecule type" value="Genomic_DNA"/>
</dbReference>
<gene>
    <name evidence="1" type="ORF">DI595_07535</name>
</gene>
<reference evidence="1 2" key="1">
    <citation type="submission" date="2017-08" db="EMBL/GenBank/DDBJ databases">
        <title>Infants hospitalized years apart are colonized by the same room-sourced microbial strains.</title>
        <authorList>
            <person name="Brooks B."/>
            <person name="Olm M.R."/>
            <person name="Firek B.A."/>
            <person name="Baker R."/>
            <person name="Thomas B.C."/>
            <person name="Morowitz M.J."/>
            <person name="Banfield J.F."/>
        </authorList>
    </citation>
    <scope>NUCLEOTIDE SEQUENCE [LARGE SCALE GENOMIC DNA]</scope>
    <source>
        <strain evidence="1">S2_009_000_R2_73</strain>
    </source>
</reference>